<keyword evidence="1" id="KW-0808">Transferase</keyword>
<organism evidence="5 6">
    <name type="scientific">Desulfobotulus alkaliphilus</name>
    <dbReference type="NCBI Taxonomy" id="622671"/>
    <lineage>
        <taxon>Bacteria</taxon>
        <taxon>Pseudomonadati</taxon>
        <taxon>Thermodesulfobacteriota</taxon>
        <taxon>Desulfobacteria</taxon>
        <taxon>Desulfobacterales</taxon>
        <taxon>Desulfobacteraceae</taxon>
        <taxon>Desulfobotulus</taxon>
    </lineage>
</organism>
<dbReference type="Gene3D" id="3.40.47.10">
    <property type="match status" value="2"/>
</dbReference>
<dbReference type="PANTHER" id="PTHR34069">
    <property type="entry name" value="3-OXOACYL-[ACYL-CARRIER-PROTEIN] SYNTHASE 3"/>
    <property type="match status" value="1"/>
</dbReference>
<gene>
    <name evidence="5" type="ORF">LZ24_00023</name>
</gene>
<dbReference type="InterPro" id="IPR016039">
    <property type="entry name" value="Thiolase-like"/>
</dbReference>
<keyword evidence="6" id="KW-1185">Reference proteome</keyword>
<evidence type="ECO:0000313" key="5">
    <source>
        <dbReference type="EMBL" id="TWI77223.1"/>
    </source>
</evidence>
<dbReference type="PANTHER" id="PTHR34069:SF3">
    <property type="entry name" value="ACYL-COA:ACYL-COA ALKYLTRANSFERASE"/>
    <property type="match status" value="1"/>
</dbReference>
<comment type="caution">
    <text evidence="5">The sequence shown here is derived from an EMBL/GenBank/DDBJ whole genome shotgun (WGS) entry which is preliminary data.</text>
</comment>
<dbReference type="Proteomes" id="UP000318307">
    <property type="component" value="Unassembled WGS sequence"/>
</dbReference>
<evidence type="ECO:0000259" key="3">
    <source>
        <dbReference type="Pfam" id="PF08541"/>
    </source>
</evidence>
<proteinExistence type="predicted"/>
<evidence type="ECO:0000259" key="4">
    <source>
        <dbReference type="Pfam" id="PF08545"/>
    </source>
</evidence>
<sequence length="346" mass="37064">MHYSCVDIKAIAYELPSHVLTSEDIEERLAPLYQKLHIRPGQLEALTGVKERRQWERGMPLSEGAIAAGRKALDLAAMKPEDIDMLIYGAVCRENLEPATACAVACGLGLPDHAHLFDLSNACLGMMNGLLLIADAIESGRIRRGMVVACESSRQIMDITMDAMLAQPTMASFTKGLATLTGGSGAAAIVLGRKDEGNRGHALLGSVLKNKHACHDLCVWGPDTGIPASAPMAMRTDAAAVLRHGVELGRETFQLFLEETGMGEKDLDRIICHQVGAAHRETILSAMGIPMEKDYATFPFLGNMGTVSLPITAAAAFEQGFLQPGHRVGFFGIGSGLNCLLLGLDW</sequence>
<dbReference type="SUPFAM" id="SSF53901">
    <property type="entry name" value="Thiolase-like"/>
    <property type="match status" value="1"/>
</dbReference>
<feature type="domain" description="Beta-ketoacyl-[acyl-carrier-protein] synthase III C-terminal" evidence="3">
    <location>
        <begin position="257"/>
        <end position="339"/>
    </location>
</feature>
<dbReference type="GO" id="GO:0004315">
    <property type="term" value="F:3-oxoacyl-[acyl-carrier-protein] synthase activity"/>
    <property type="evidence" value="ECO:0007669"/>
    <property type="project" value="InterPro"/>
</dbReference>
<dbReference type="OrthoDB" id="9788274at2"/>
<evidence type="ECO:0000313" key="6">
    <source>
        <dbReference type="Proteomes" id="UP000318307"/>
    </source>
</evidence>
<dbReference type="InterPro" id="IPR013747">
    <property type="entry name" value="ACP_syn_III_C"/>
</dbReference>
<name>A0A562S7T7_9BACT</name>
<dbReference type="Pfam" id="PF08541">
    <property type="entry name" value="ACP_syn_III_C"/>
    <property type="match status" value="1"/>
</dbReference>
<dbReference type="CDD" id="cd00830">
    <property type="entry name" value="KAS_III"/>
    <property type="match status" value="1"/>
</dbReference>
<accession>A0A562S7T7</accession>
<dbReference type="InterPro" id="IPR013751">
    <property type="entry name" value="ACP_syn_III_N"/>
</dbReference>
<dbReference type="GO" id="GO:0006633">
    <property type="term" value="P:fatty acid biosynthetic process"/>
    <property type="evidence" value="ECO:0007669"/>
    <property type="project" value="InterPro"/>
</dbReference>
<feature type="domain" description="Beta-ketoacyl-[acyl-carrier-protein] synthase III N-terminal" evidence="4">
    <location>
        <begin position="117"/>
        <end position="208"/>
    </location>
</feature>
<protein>
    <submittedName>
        <fullName evidence="5">3-oxoacyl-[acyl-carrier-protein] synthase-3</fullName>
    </submittedName>
</protein>
<dbReference type="Pfam" id="PF08545">
    <property type="entry name" value="ACP_syn_III"/>
    <property type="match status" value="1"/>
</dbReference>
<evidence type="ECO:0000256" key="1">
    <source>
        <dbReference type="ARBA" id="ARBA00022679"/>
    </source>
</evidence>
<dbReference type="GO" id="GO:0044550">
    <property type="term" value="P:secondary metabolite biosynthetic process"/>
    <property type="evidence" value="ECO:0007669"/>
    <property type="project" value="TreeGrafter"/>
</dbReference>
<keyword evidence="2" id="KW-0012">Acyltransferase</keyword>
<reference evidence="5 6" key="1">
    <citation type="submission" date="2019-07" db="EMBL/GenBank/DDBJ databases">
        <title>Genome sequencing of 100 strains of the haloalkaliphilic chemolithoautotrophic sulfur-oxidizing bacterium Thioalkalivibrio.</title>
        <authorList>
            <person name="Muyzer G."/>
        </authorList>
    </citation>
    <scope>NUCLEOTIDE SEQUENCE [LARGE SCALE GENOMIC DNA]</scope>
    <source>
        <strain evidence="5 6">ASO4-4</strain>
    </source>
</reference>
<dbReference type="NCBIfam" id="NF006720">
    <property type="entry name" value="PRK09258.1"/>
    <property type="match status" value="1"/>
</dbReference>
<dbReference type="EMBL" id="VLLC01000001">
    <property type="protein sequence ID" value="TWI77223.1"/>
    <property type="molecule type" value="Genomic_DNA"/>
</dbReference>
<dbReference type="AlphaFoldDB" id="A0A562S7T7"/>
<evidence type="ECO:0000256" key="2">
    <source>
        <dbReference type="ARBA" id="ARBA00023315"/>
    </source>
</evidence>